<evidence type="ECO:0000313" key="3">
    <source>
        <dbReference type="Proteomes" id="UP000019812"/>
    </source>
</evidence>
<name>A0A084XVZ0_9PROT</name>
<evidence type="ECO:0000313" key="2">
    <source>
        <dbReference type="EMBL" id="KFB66634.1"/>
    </source>
</evidence>
<protein>
    <submittedName>
        <fullName evidence="2">Uncharacterized protein</fullName>
    </submittedName>
</protein>
<organism evidence="2 3">
    <name type="scientific">Candidatus Accumulibacter vicinus</name>
    <dbReference type="NCBI Taxonomy" id="2954382"/>
    <lineage>
        <taxon>Bacteria</taxon>
        <taxon>Pseudomonadati</taxon>
        <taxon>Pseudomonadota</taxon>
        <taxon>Betaproteobacteria</taxon>
        <taxon>Candidatus Accumulibacter</taxon>
    </lineage>
</organism>
<keyword evidence="1" id="KW-0472">Membrane</keyword>
<gene>
    <name evidence="2" type="ORF">CAPSK01_003999</name>
</gene>
<dbReference type="RefSeq" id="WP_034929644.1">
    <property type="nucleotide sequence ID" value="NZ_JDSS02000039.1"/>
</dbReference>
<dbReference type="AlphaFoldDB" id="A0A084XVZ0"/>
<comment type="caution">
    <text evidence="2">The sequence shown here is derived from an EMBL/GenBank/DDBJ whole genome shotgun (WGS) entry which is preliminary data.</text>
</comment>
<dbReference type="STRING" id="1457154.CAPSK01_003999"/>
<dbReference type="EMBL" id="JDSS02000039">
    <property type="protein sequence ID" value="KFB66634.1"/>
    <property type="molecule type" value="Genomic_DNA"/>
</dbReference>
<accession>A0A084XVZ0</accession>
<feature type="transmembrane region" description="Helical" evidence="1">
    <location>
        <begin position="108"/>
        <end position="129"/>
    </location>
</feature>
<dbReference type="Proteomes" id="UP000019812">
    <property type="component" value="Unassembled WGS sequence"/>
</dbReference>
<keyword evidence="1" id="KW-1133">Transmembrane helix</keyword>
<proteinExistence type="predicted"/>
<keyword evidence="1" id="KW-0812">Transmembrane</keyword>
<reference evidence="2 3" key="1">
    <citation type="submission" date="2014-07" db="EMBL/GenBank/DDBJ databases">
        <title>Expanding our view of genomic diversity in Candidatus Accumulibacter clades.</title>
        <authorList>
            <person name="Skennerton C.T."/>
            <person name="Barr J.J."/>
            <person name="Slater F.R."/>
            <person name="Bond P.L."/>
            <person name="Tyson G.W."/>
        </authorList>
    </citation>
    <scope>NUCLEOTIDE SEQUENCE [LARGE SCALE GENOMIC DNA]</scope>
    <source>
        <strain evidence="3">SK-01</strain>
    </source>
</reference>
<sequence>MTTIEMDSLRRRLDNEQVNRFAEISAAVSRLQASFEESLRNGAIIQANQAAMLERIAAFNEKFLEHDEKEGADRANFYEFMDMARRQNSEHATIIVKLQSEISALWKWNTWLVGMFTAAIASLMTWIVSHPELIAQVLK</sequence>
<evidence type="ECO:0000256" key="1">
    <source>
        <dbReference type="SAM" id="Phobius"/>
    </source>
</evidence>